<protein>
    <recommendedName>
        <fullName evidence="1">non-specific serine/threonine protein kinase</fullName>
        <ecNumber evidence="1">2.7.11.1</ecNumber>
    </recommendedName>
</protein>
<keyword evidence="6" id="KW-0067">ATP-binding</keyword>
<evidence type="ECO:0000256" key="6">
    <source>
        <dbReference type="ARBA" id="ARBA00022840"/>
    </source>
</evidence>
<evidence type="ECO:0000256" key="3">
    <source>
        <dbReference type="ARBA" id="ARBA00022679"/>
    </source>
</evidence>
<keyword evidence="12" id="KW-1185">Reference proteome</keyword>
<dbReference type="InterPro" id="IPR000719">
    <property type="entry name" value="Prot_kinase_dom"/>
</dbReference>
<dbReference type="HOGENOM" id="CLU_000288_19_1_1"/>
<dbReference type="Gene3D" id="1.10.510.10">
    <property type="entry name" value="Transferase(Phosphotransferase) domain 1"/>
    <property type="match status" value="1"/>
</dbReference>
<dbReference type="OMA" id="LRWIHRD"/>
<dbReference type="InterPro" id="IPR050236">
    <property type="entry name" value="Ser_Thr_kinase_AGC"/>
</dbReference>
<evidence type="ECO:0000256" key="5">
    <source>
        <dbReference type="ARBA" id="ARBA00022777"/>
    </source>
</evidence>
<dbReference type="Pfam" id="PF00069">
    <property type="entry name" value="Pkinase"/>
    <property type="match status" value="2"/>
</dbReference>
<evidence type="ECO:0000256" key="1">
    <source>
        <dbReference type="ARBA" id="ARBA00012513"/>
    </source>
</evidence>
<dbReference type="EC" id="2.7.11.1" evidence="1"/>
<organism evidence="11 12">
    <name type="scientific">Uncinula necator</name>
    <name type="common">Grape powdery mildew</name>
    <dbReference type="NCBI Taxonomy" id="52586"/>
    <lineage>
        <taxon>Eukaryota</taxon>
        <taxon>Fungi</taxon>
        <taxon>Dikarya</taxon>
        <taxon>Ascomycota</taxon>
        <taxon>Pezizomycotina</taxon>
        <taxon>Leotiomycetes</taxon>
        <taxon>Erysiphales</taxon>
        <taxon>Erysiphaceae</taxon>
        <taxon>Erysiphe</taxon>
    </lineage>
</organism>
<evidence type="ECO:0000256" key="2">
    <source>
        <dbReference type="ARBA" id="ARBA00022527"/>
    </source>
</evidence>
<evidence type="ECO:0000256" key="8">
    <source>
        <dbReference type="ARBA" id="ARBA00048679"/>
    </source>
</evidence>
<evidence type="ECO:0000313" key="11">
    <source>
        <dbReference type="EMBL" id="KHJ32399.1"/>
    </source>
</evidence>
<dbReference type="GO" id="GO:0035556">
    <property type="term" value="P:intracellular signal transduction"/>
    <property type="evidence" value="ECO:0007669"/>
    <property type="project" value="TreeGrafter"/>
</dbReference>
<keyword evidence="5 11" id="KW-0418">Kinase</keyword>
<dbReference type="Gene3D" id="3.30.200.20">
    <property type="entry name" value="Phosphorylase Kinase, domain 1"/>
    <property type="match status" value="1"/>
</dbReference>
<dbReference type="PROSITE" id="PS50011">
    <property type="entry name" value="PROTEIN_KINASE_DOM"/>
    <property type="match status" value="1"/>
</dbReference>
<proteinExistence type="predicted"/>
<dbReference type="InterPro" id="IPR000961">
    <property type="entry name" value="AGC-kinase_C"/>
</dbReference>
<reference evidence="11 12" key="1">
    <citation type="journal article" date="2014" name="BMC Genomics">
        <title>Adaptive genomic structural variation in the grape powdery mildew pathogen, Erysiphe necator.</title>
        <authorList>
            <person name="Jones L."/>
            <person name="Riaz S."/>
            <person name="Morales-Cruz A."/>
            <person name="Amrine K.C."/>
            <person name="McGuire B."/>
            <person name="Gubler W.D."/>
            <person name="Walker M.A."/>
            <person name="Cantu D."/>
        </authorList>
    </citation>
    <scope>NUCLEOTIDE SEQUENCE [LARGE SCALE GENOMIC DNA]</scope>
    <source>
        <strain evidence="12">c</strain>
    </source>
</reference>
<evidence type="ECO:0000259" key="10">
    <source>
        <dbReference type="PROSITE" id="PS51285"/>
    </source>
</evidence>
<comment type="catalytic activity">
    <reaction evidence="7">
        <text>L-threonyl-[protein] + ATP = O-phospho-L-threonyl-[protein] + ADP + H(+)</text>
        <dbReference type="Rhea" id="RHEA:46608"/>
        <dbReference type="Rhea" id="RHEA-COMP:11060"/>
        <dbReference type="Rhea" id="RHEA-COMP:11605"/>
        <dbReference type="ChEBI" id="CHEBI:15378"/>
        <dbReference type="ChEBI" id="CHEBI:30013"/>
        <dbReference type="ChEBI" id="CHEBI:30616"/>
        <dbReference type="ChEBI" id="CHEBI:61977"/>
        <dbReference type="ChEBI" id="CHEBI:456216"/>
        <dbReference type="EC" id="2.7.11.1"/>
    </reaction>
</comment>
<evidence type="ECO:0000313" key="12">
    <source>
        <dbReference type="Proteomes" id="UP000030854"/>
    </source>
</evidence>
<dbReference type="InterPro" id="IPR011009">
    <property type="entry name" value="Kinase-like_dom_sf"/>
</dbReference>
<keyword evidence="3" id="KW-0808">Transferase</keyword>
<dbReference type="GO" id="GO:0005524">
    <property type="term" value="F:ATP binding"/>
    <property type="evidence" value="ECO:0007669"/>
    <property type="project" value="UniProtKB-KW"/>
</dbReference>
<evidence type="ECO:0000256" key="4">
    <source>
        <dbReference type="ARBA" id="ARBA00022741"/>
    </source>
</evidence>
<dbReference type="AlphaFoldDB" id="A0A0B1P6W8"/>
<feature type="domain" description="AGC-kinase C-terminal" evidence="10">
    <location>
        <begin position="501"/>
        <end position="584"/>
    </location>
</feature>
<dbReference type="SMART" id="SM00220">
    <property type="entry name" value="S_TKc"/>
    <property type="match status" value="1"/>
</dbReference>
<dbReference type="SMART" id="SM00133">
    <property type="entry name" value="S_TK_X"/>
    <property type="match status" value="1"/>
</dbReference>
<name>A0A0B1P6W8_UNCNE</name>
<dbReference type="EMBL" id="JNVN01002107">
    <property type="protein sequence ID" value="KHJ32399.1"/>
    <property type="molecule type" value="Genomic_DNA"/>
</dbReference>
<sequence>MSGSVVGESSSLENILTPIVEDVNLEVRAPESVPKAFVTVERAAIAKIFLERYYEKLYSCHITPRSIRRHQVELFLYRNQSLSALEKGEIRQSLARDESEHLRHLRVMKSRKRNSIKEQDIVSSAYDVIKILGKGSFGVVRLVKEKYNDLNVFDSNQDPQRKRGNVCAMKVIRKSNMLQNSQEGHLHAERDFFVAAEGSRWIVPLITSFQDMENLYLVMEYMPGGDFLGLLIRENVLSEPVTKWYIAEIILCIEEAHNLHWIHRDIKPDNFLISASGHLKISDFGLAFDGHWSHDQSYFNNHRYSLITKLGLKVDGDSIDKQEGNTVAAAMKTAQMMMSGKVRHEVDTAVSTDSGGDLNWRNKNSNRSFARSVVGTSQYMAPEVVRGEIYDARCDWWSMAIILYECLYGHTPFIAEDGSRQQTKSNIVNHRSEFKFPQRPVVSRKCQDFIRSVIQEKENRLCSRKYRIKESQGNGKHIKDPAGQYVYPNDAEDIKAHKWFRDIQWDRLHLMIPPVVPKLKSLDDTCYFDDEGSVSDFSESVSETPYSQEDIVNILEPFNSEIKTLTQEYLELPYDSTRLKEFEKKIDQFPIVDAQKQNLKKLVKLNGRKERKRPRDILLRDKSIGPKVLKIRKEGAFLGYTYRRFNPGQYNVGGIFRRNRSSTFKRSKINCVS</sequence>
<dbReference type="STRING" id="52586.A0A0B1P6W8"/>
<dbReference type="GO" id="GO:0004674">
    <property type="term" value="F:protein serine/threonine kinase activity"/>
    <property type="evidence" value="ECO:0007669"/>
    <property type="project" value="UniProtKB-KW"/>
</dbReference>
<comment type="catalytic activity">
    <reaction evidence="8">
        <text>L-seryl-[protein] + ATP = O-phospho-L-seryl-[protein] + ADP + H(+)</text>
        <dbReference type="Rhea" id="RHEA:17989"/>
        <dbReference type="Rhea" id="RHEA-COMP:9863"/>
        <dbReference type="Rhea" id="RHEA-COMP:11604"/>
        <dbReference type="ChEBI" id="CHEBI:15378"/>
        <dbReference type="ChEBI" id="CHEBI:29999"/>
        <dbReference type="ChEBI" id="CHEBI:30616"/>
        <dbReference type="ChEBI" id="CHEBI:83421"/>
        <dbReference type="ChEBI" id="CHEBI:456216"/>
        <dbReference type="EC" id="2.7.11.1"/>
    </reaction>
</comment>
<dbReference type="PANTHER" id="PTHR24356">
    <property type="entry name" value="SERINE/THREONINE-PROTEIN KINASE"/>
    <property type="match status" value="1"/>
</dbReference>
<evidence type="ECO:0000256" key="7">
    <source>
        <dbReference type="ARBA" id="ARBA00047899"/>
    </source>
</evidence>
<feature type="domain" description="Protein kinase" evidence="9">
    <location>
        <begin position="126"/>
        <end position="500"/>
    </location>
</feature>
<gene>
    <name evidence="11" type="ORF">EV44_g5290</name>
</gene>
<dbReference type="Proteomes" id="UP000030854">
    <property type="component" value="Unassembled WGS sequence"/>
</dbReference>
<dbReference type="SUPFAM" id="SSF56112">
    <property type="entry name" value="Protein kinase-like (PK-like)"/>
    <property type="match status" value="1"/>
</dbReference>
<keyword evidence="2" id="KW-0723">Serine/threonine-protein kinase</keyword>
<dbReference type="PANTHER" id="PTHR24356:SF400">
    <property type="entry name" value="SERINE_THREONINE-PROTEIN KINASE CBK1"/>
    <property type="match status" value="1"/>
</dbReference>
<keyword evidence="4" id="KW-0547">Nucleotide-binding</keyword>
<accession>A0A0B1P6W8</accession>
<dbReference type="FunFam" id="1.10.510.10:FF:000997">
    <property type="entry name" value="Kinase, AGC NDR"/>
    <property type="match status" value="1"/>
</dbReference>
<evidence type="ECO:0000259" key="9">
    <source>
        <dbReference type="PROSITE" id="PS50011"/>
    </source>
</evidence>
<dbReference type="PROSITE" id="PS51285">
    <property type="entry name" value="AGC_KINASE_CTER"/>
    <property type="match status" value="1"/>
</dbReference>
<comment type="caution">
    <text evidence="11">The sequence shown here is derived from an EMBL/GenBank/DDBJ whole genome shotgun (WGS) entry which is preliminary data.</text>
</comment>